<feature type="non-terminal residue" evidence="1">
    <location>
        <position position="73"/>
    </location>
</feature>
<dbReference type="AlphaFoldDB" id="A0A5J5EWY4"/>
<dbReference type="Proteomes" id="UP000326924">
    <property type="component" value="Unassembled WGS sequence"/>
</dbReference>
<gene>
    <name evidence="1" type="ORF">FN846DRAFT_951148</name>
</gene>
<protein>
    <submittedName>
        <fullName evidence="1">Uncharacterized protein</fullName>
    </submittedName>
</protein>
<organism evidence="1 2">
    <name type="scientific">Sphaerosporella brunnea</name>
    <dbReference type="NCBI Taxonomy" id="1250544"/>
    <lineage>
        <taxon>Eukaryota</taxon>
        <taxon>Fungi</taxon>
        <taxon>Dikarya</taxon>
        <taxon>Ascomycota</taxon>
        <taxon>Pezizomycotina</taxon>
        <taxon>Pezizomycetes</taxon>
        <taxon>Pezizales</taxon>
        <taxon>Pyronemataceae</taxon>
        <taxon>Sphaerosporella</taxon>
    </lineage>
</organism>
<keyword evidence="2" id="KW-1185">Reference proteome</keyword>
<feature type="non-terminal residue" evidence="1">
    <location>
        <position position="1"/>
    </location>
</feature>
<proteinExistence type="predicted"/>
<sequence>FLFFFFFFVLAVCLYIYSLGVLSRSRHQQAYRCFDSIFLPTDSWFPFISSSHTPPPDEPNIYTAHSVNSILIH</sequence>
<name>A0A5J5EWY4_9PEZI</name>
<accession>A0A5J5EWY4</accession>
<comment type="caution">
    <text evidence="1">The sequence shown here is derived from an EMBL/GenBank/DDBJ whole genome shotgun (WGS) entry which is preliminary data.</text>
</comment>
<dbReference type="InParanoid" id="A0A5J5EWY4"/>
<reference evidence="1 2" key="1">
    <citation type="submission" date="2019-09" db="EMBL/GenBank/DDBJ databases">
        <title>Draft genome of the ectomycorrhizal ascomycete Sphaerosporella brunnea.</title>
        <authorList>
            <consortium name="DOE Joint Genome Institute"/>
            <person name="Benucci G.M."/>
            <person name="Marozzi G."/>
            <person name="Antonielli L."/>
            <person name="Sanchez S."/>
            <person name="Marco P."/>
            <person name="Wang X."/>
            <person name="Falini L.B."/>
            <person name="Barry K."/>
            <person name="Haridas S."/>
            <person name="Lipzen A."/>
            <person name="Labutti K."/>
            <person name="Grigoriev I.V."/>
            <person name="Murat C."/>
            <person name="Martin F."/>
            <person name="Albertini E."/>
            <person name="Donnini D."/>
            <person name="Bonito G."/>
        </authorList>
    </citation>
    <scope>NUCLEOTIDE SEQUENCE [LARGE SCALE GENOMIC DNA]</scope>
    <source>
        <strain evidence="1 2">Sb_GMNB300</strain>
    </source>
</reference>
<dbReference type="EMBL" id="VXIS01000100">
    <property type="protein sequence ID" value="KAA8905379.1"/>
    <property type="molecule type" value="Genomic_DNA"/>
</dbReference>
<evidence type="ECO:0000313" key="1">
    <source>
        <dbReference type="EMBL" id="KAA8905379.1"/>
    </source>
</evidence>
<evidence type="ECO:0000313" key="2">
    <source>
        <dbReference type="Proteomes" id="UP000326924"/>
    </source>
</evidence>